<dbReference type="InterPro" id="IPR011766">
    <property type="entry name" value="TPP_enzyme_TPP-bd"/>
</dbReference>
<sequence>MSLHDVSLADRFDLTKRTVLLSGIQALVRVLLMQKARDEAAGLATAGFASGYRGSPLGGVDLTMWKAGDQLRAADITFQPGLNEDLAATAVWGSQQVNLHGEGRVQGVFGLWYGKGPGVDRCGDVFRHANMAGTSEYGGVLACMGDDHTGESSTTLHHSEFALVDAMMPILSPAGVQEVLDYGLLGWAMSRYTGTWVGLKCVKDTIEVTEVVDGDPNRLKIVTPTDFAMPEGGLNIRRGDTPAAQEARMHDHKRFAAEAFARANRIDRRVHGDAKAKIGIVSCGKSWLDTAHALDLLGLDDAECRRLGITTYKVGMVWPLDVASFREWADDLEHIIVVEEKRKLVEVEIKEAIFDDRRGRRVTGWKNERGEVVFSVKQALDPVRVARTLGTLLGLDGIETERLTAARVRLEDAVRADNVEEIAVRKPWFCSGCPHNTSTRVPEGARAYAGIGCHYMVQWMDRGTEGFTHMGAEGANWIGEAPFSTRAHVFQNLGDGTYNHSGSLAIRAALAAGVNITYKILYNDAVAMTGGQPNEGGLTPQQIARELLAMGVKTVVGVYDPKEAVDPGSFPIPMRPRAELDAVQREMETVPGVSAIVYIQTCAAEKRRRRKRGQFPDPDLRVFINPDVCEGCGDCGMKSNCVSVVPLETEFGRKRAIDQSSCNKDFSCLDGFCPSFVTLEGARVRKPAPAELALPDLPEPVLPRINGTWNVVVTGVGGTGVVTVGALLAMAAHLEGKGAGEMEMAGLAQKGGAVQIHVRLAERPQDISAIRVAVGEADALIGGDLVVSAGSRTLGLLARGRTRGILNTHEIVTGQFTRDRSFQLPTDRLSLALRARLGDDALTVLDATRLAEKLLGDAIFANVLMLGAAWQSGLVPLSREAVTRAIELNGERVEGNLRAFEIGRWAVARPVEAAAAVTPAPAPAEDFATIVESRAAHLTRYQSRRLARRYRARVEAANGIDPALGAAVAKGYHKLLTYKDEYEVARLHAETLERAVAEQFTDVRAMRFHLAPPFLAKPGPNGEPVKRTFGPWMLRAFRILRHFRRVRGTVLDPFGYTAERRMERGLVAEYETDMDAILKSWTPATRDAAIALAALPLEIRGFGHVKARAAEAAAIRRAELLAAIAGGGTTTLRAAE</sequence>
<evidence type="ECO:0000256" key="5">
    <source>
        <dbReference type="ARBA" id="ARBA00023004"/>
    </source>
</evidence>
<evidence type="ECO:0000256" key="6">
    <source>
        <dbReference type="ARBA" id="ARBA00023014"/>
    </source>
</evidence>
<comment type="caution">
    <text evidence="8">The sequence shown here is derived from an EMBL/GenBank/DDBJ whole genome shotgun (WGS) entry which is preliminary data.</text>
</comment>
<dbReference type="AlphaFoldDB" id="A0A840SQZ1"/>
<dbReference type="NCBIfam" id="NF009588">
    <property type="entry name" value="PRK13029.1"/>
    <property type="match status" value="1"/>
</dbReference>
<keyword evidence="9" id="KW-1185">Reference proteome</keyword>
<keyword evidence="2" id="KW-0479">Metal-binding</keyword>
<dbReference type="EMBL" id="JACHFM010000003">
    <property type="protein sequence ID" value="MBB5223514.1"/>
    <property type="molecule type" value="Genomic_DNA"/>
</dbReference>
<keyword evidence="4 8" id="KW-0560">Oxidoreductase</keyword>
<dbReference type="GO" id="GO:0043805">
    <property type="term" value="F:indolepyruvate ferredoxin oxidoreductase activity"/>
    <property type="evidence" value="ECO:0007669"/>
    <property type="project" value="UniProtKB-EC"/>
</dbReference>
<dbReference type="InterPro" id="IPR051457">
    <property type="entry name" value="2-oxoacid:Fd_oxidoreductase"/>
</dbReference>
<protein>
    <submittedName>
        <fullName evidence="8">Indolepyruvate ferredoxin oxidoreductase</fullName>
        <ecNumber evidence="8">1.2.7.8</ecNumber>
    </submittedName>
</protein>
<keyword evidence="5" id="KW-0408">Iron</keyword>
<dbReference type="InterPro" id="IPR009014">
    <property type="entry name" value="Transketo_C/PFOR_II"/>
</dbReference>
<dbReference type="Gene3D" id="3.40.50.970">
    <property type="match status" value="1"/>
</dbReference>
<dbReference type="SUPFAM" id="SSF53323">
    <property type="entry name" value="Pyruvate-ferredoxin oxidoreductase, PFOR, domain III"/>
    <property type="match status" value="1"/>
</dbReference>
<dbReference type="NCBIfam" id="NF009589">
    <property type="entry name" value="PRK13030.1"/>
    <property type="match status" value="1"/>
</dbReference>
<dbReference type="Pfam" id="PF01558">
    <property type="entry name" value="POR"/>
    <property type="match status" value="1"/>
</dbReference>
<dbReference type="GO" id="GO:0045333">
    <property type="term" value="P:cellular respiration"/>
    <property type="evidence" value="ECO:0007669"/>
    <property type="project" value="UniProtKB-ARBA"/>
</dbReference>
<dbReference type="InterPro" id="IPR046667">
    <property type="entry name" value="DUF6537"/>
</dbReference>
<keyword evidence="2" id="KW-0004">4Fe-4S</keyword>
<keyword evidence="6" id="KW-0411">Iron-sulfur</keyword>
<keyword evidence="8" id="KW-0670">Pyruvate</keyword>
<reference evidence="8 9" key="1">
    <citation type="submission" date="2020-08" db="EMBL/GenBank/DDBJ databases">
        <title>Genomic Encyclopedia of Type Strains, Phase IV (KMG-IV): sequencing the most valuable type-strain genomes for metagenomic binning, comparative biology and taxonomic classification.</title>
        <authorList>
            <person name="Goeker M."/>
        </authorList>
    </citation>
    <scope>NUCLEOTIDE SEQUENCE [LARGE SCALE GENOMIC DNA]</scope>
    <source>
        <strain evidence="8 9">DSM 101730</strain>
    </source>
</reference>
<dbReference type="SUPFAM" id="SSF52922">
    <property type="entry name" value="TK C-terminal domain-like"/>
    <property type="match status" value="1"/>
</dbReference>
<dbReference type="Pfam" id="PF02775">
    <property type="entry name" value="TPP_enzyme_C"/>
    <property type="match status" value="1"/>
</dbReference>
<dbReference type="CDD" id="cd07034">
    <property type="entry name" value="TPP_PYR_PFOR_IOR-alpha_like"/>
    <property type="match status" value="1"/>
</dbReference>
<dbReference type="GO" id="GO:0030976">
    <property type="term" value="F:thiamine pyrophosphate binding"/>
    <property type="evidence" value="ECO:0007669"/>
    <property type="project" value="InterPro"/>
</dbReference>
<evidence type="ECO:0000256" key="4">
    <source>
        <dbReference type="ARBA" id="ARBA00023002"/>
    </source>
</evidence>
<organism evidence="8 9">
    <name type="scientific">Amaricoccus macauensis</name>
    <dbReference type="NCBI Taxonomy" id="57001"/>
    <lineage>
        <taxon>Bacteria</taxon>
        <taxon>Pseudomonadati</taxon>
        <taxon>Pseudomonadota</taxon>
        <taxon>Alphaproteobacteria</taxon>
        <taxon>Rhodobacterales</taxon>
        <taxon>Paracoccaceae</taxon>
        <taxon>Amaricoccus</taxon>
    </lineage>
</organism>
<dbReference type="InterPro" id="IPR002869">
    <property type="entry name" value="Pyrv_flavodox_OxRed_cen"/>
</dbReference>
<dbReference type="InterPro" id="IPR017896">
    <property type="entry name" value="4Fe4S_Fe-S-bd"/>
</dbReference>
<gene>
    <name evidence="8" type="ORF">HNP73_003461</name>
</gene>
<dbReference type="SUPFAM" id="SSF52518">
    <property type="entry name" value="Thiamin diphosphate-binding fold (THDP-binding)"/>
    <property type="match status" value="2"/>
</dbReference>
<feature type="domain" description="4Fe-4S ferredoxin-type" evidence="7">
    <location>
        <begin position="620"/>
        <end position="650"/>
    </location>
</feature>
<evidence type="ECO:0000256" key="1">
    <source>
        <dbReference type="ARBA" id="ARBA00022448"/>
    </source>
</evidence>
<evidence type="ECO:0000313" key="9">
    <source>
        <dbReference type="Proteomes" id="UP000549457"/>
    </source>
</evidence>
<evidence type="ECO:0000259" key="7">
    <source>
        <dbReference type="PROSITE" id="PS51379"/>
    </source>
</evidence>
<dbReference type="RefSeq" id="WP_184152408.1">
    <property type="nucleotide sequence ID" value="NZ_JACHFM010000003.1"/>
</dbReference>
<evidence type="ECO:0000256" key="3">
    <source>
        <dbReference type="ARBA" id="ARBA00022982"/>
    </source>
</evidence>
<dbReference type="InterPro" id="IPR002880">
    <property type="entry name" value="Pyrv_Fd/Flavodoxin_OxRdtase_N"/>
</dbReference>
<dbReference type="InterPro" id="IPR029061">
    <property type="entry name" value="THDP-binding"/>
</dbReference>
<dbReference type="PROSITE" id="PS51379">
    <property type="entry name" value="4FE4S_FER_2"/>
    <property type="match status" value="1"/>
</dbReference>
<dbReference type="GO" id="GO:0051539">
    <property type="term" value="F:4 iron, 4 sulfur cluster binding"/>
    <property type="evidence" value="ECO:0007669"/>
    <property type="project" value="UniProtKB-KW"/>
</dbReference>
<dbReference type="Gene3D" id="3.40.920.10">
    <property type="entry name" value="Pyruvate-ferredoxin oxidoreductase, PFOR, domain III"/>
    <property type="match status" value="1"/>
</dbReference>
<dbReference type="Proteomes" id="UP000549457">
    <property type="component" value="Unassembled WGS sequence"/>
</dbReference>
<accession>A0A840SQZ1</accession>
<evidence type="ECO:0000313" key="8">
    <source>
        <dbReference type="EMBL" id="MBB5223514.1"/>
    </source>
</evidence>
<proteinExistence type="predicted"/>
<dbReference type="PANTHER" id="PTHR48084">
    <property type="entry name" value="2-OXOGLUTARATE OXIDOREDUCTASE SUBUNIT KORB-RELATED"/>
    <property type="match status" value="1"/>
</dbReference>
<dbReference type="PANTHER" id="PTHR48084:SF3">
    <property type="entry name" value="SUBUNIT OF PYRUVATE:FLAVODOXIN OXIDOREDUCTASE"/>
    <property type="match status" value="1"/>
</dbReference>
<dbReference type="GO" id="GO:0044281">
    <property type="term" value="P:small molecule metabolic process"/>
    <property type="evidence" value="ECO:0007669"/>
    <property type="project" value="UniProtKB-ARBA"/>
</dbReference>
<dbReference type="InterPro" id="IPR019752">
    <property type="entry name" value="Pyrv/ketoisovalerate_OxRed_cat"/>
</dbReference>
<name>A0A840SQZ1_9RHOB</name>
<dbReference type="Pfam" id="PF20169">
    <property type="entry name" value="DUF6537"/>
    <property type="match status" value="1"/>
</dbReference>
<keyword evidence="1" id="KW-0813">Transport</keyword>
<evidence type="ECO:0000256" key="2">
    <source>
        <dbReference type="ARBA" id="ARBA00022485"/>
    </source>
</evidence>
<keyword evidence="3" id="KW-0249">Electron transport</keyword>
<dbReference type="EC" id="1.2.7.8" evidence="8"/>